<organism evidence="1 2">
    <name type="scientific">Heliothis zea nudivirus 1</name>
    <dbReference type="NCBI Taxonomy" id="3116536"/>
    <lineage>
        <taxon>Viruses</taxon>
        <taxon>Viruses incertae sedis</taxon>
        <taxon>Naldaviricetes</taxon>
        <taxon>Lefavirales</taxon>
        <taxon>Nudiviridae</taxon>
        <taxon>Betanudivirus</taxon>
        <taxon>Betanudivirus hezeae</taxon>
    </lineage>
</organism>
<evidence type="ECO:0000313" key="1">
    <source>
        <dbReference type="EMBL" id="AAN04355.1"/>
    </source>
</evidence>
<keyword evidence="2" id="KW-1185">Reference proteome</keyword>
<sequence length="84" mass="9845">MKTLLRKLYAPFTTQFKFKITTSITHTRVRWPVNGLQSVPSLNCCTLCRQQRFVPFGFFHTLYPCAQNYAFKGRRQVVCLRVAL</sequence>
<dbReference type="EMBL" id="AF451898">
    <property type="protein sequence ID" value="AAN04355.1"/>
    <property type="molecule type" value="Genomic_DNA"/>
</dbReference>
<evidence type="ECO:0000313" key="2">
    <source>
        <dbReference type="Proteomes" id="UP000232784"/>
    </source>
</evidence>
<dbReference type="KEGG" id="vg:955082"/>
<proteinExistence type="predicted"/>
<protein>
    <submittedName>
        <fullName evidence="1">Orf61</fullName>
    </submittedName>
</protein>
<dbReference type="Proteomes" id="UP000232784">
    <property type="component" value="Segment"/>
</dbReference>
<name>Q8JKQ0_9VIRU</name>
<reference evidence="1 2" key="1">
    <citation type="journal article" date="2002" name="J. Virol.">
        <title>Analysis of the complete genome sequence of the Hz-1 virus suggests that it is related to members of the Baculoviridae.</title>
        <authorList>
            <person name="Cheng C.H."/>
            <person name="Liu S.M."/>
            <person name="Chow T.Y."/>
            <person name="Hsiao Y.Y."/>
            <person name="Wang D.P."/>
            <person name="Huang J.J."/>
            <person name="Chen H.H."/>
        </authorList>
    </citation>
    <scope>NUCLEOTIDE SEQUENCE [LARGE SCALE GENOMIC DNA]</scope>
</reference>
<gene>
    <name evidence="1" type="primary">orf61</name>
</gene>
<accession>Q8JKQ0</accession>